<proteinExistence type="predicted"/>
<dbReference type="GO" id="GO:0005886">
    <property type="term" value="C:plasma membrane"/>
    <property type="evidence" value="ECO:0007669"/>
    <property type="project" value="UniProtKB-SubCell"/>
</dbReference>
<keyword evidence="5" id="KW-0472">Membrane</keyword>
<protein>
    <submittedName>
        <fullName evidence="6">Uncharacterized protein</fullName>
    </submittedName>
</protein>
<gene>
    <name evidence="6" type="ORF">AWM75_02365</name>
</gene>
<dbReference type="AlphaFoldDB" id="A0A109RGB8"/>
<dbReference type="EMBL" id="CP014163">
    <property type="protein sequence ID" value="AMB98906.1"/>
    <property type="molecule type" value="Genomic_DNA"/>
</dbReference>
<evidence type="ECO:0000256" key="5">
    <source>
        <dbReference type="ARBA" id="ARBA00023136"/>
    </source>
</evidence>
<dbReference type="PANTHER" id="PTHR30250">
    <property type="entry name" value="PST FAMILY PREDICTED COLANIC ACID TRANSPORTER"/>
    <property type="match status" value="1"/>
</dbReference>
<dbReference type="InterPro" id="IPR024923">
    <property type="entry name" value="PG_synth_SpoVB"/>
</dbReference>
<organism evidence="6 7">
    <name type="scientific">Aerococcus urinaehominis</name>
    <dbReference type="NCBI Taxonomy" id="128944"/>
    <lineage>
        <taxon>Bacteria</taxon>
        <taxon>Bacillati</taxon>
        <taxon>Bacillota</taxon>
        <taxon>Bacilli</taxon>
        <taxon>Lactobacillales</taxon>
        <taxon>Aerococcaceae</taxon>
        <taxon>Aerococcus</taxon>
    </lineage>
</organism>
<evidence type="ECO:0000313" key="7">
    <source>
        <dbReference type="Proteomes" id="UP000062260"/>
    </source>
</evidence>
<dbReference type="Pfam" id="PF01943">
    <property type="entry name" value="Polysacc_synt"/>
    <property type="match status" value="1"/>
</dbReference>
<evidence type="ECO:0000313" key="6">
    <source>
        <dbReference type="EMBL" id="AMB98906.1"/>
    </source>
</evidence>
<reference evidence="7" key="2">
    <citation type="submission" date="2016-01" db="EMBL/GenBank/DDBJ databases">
        <title>Six Aerococcus type strain genome sequencing and assembly using PacBio and Illumina Hiseq.</title>
        <authorList>
            <person name="Carkaci D."/>
            <person name="Dargis R."/>
            <person name="Nielsen X.C."/>
            <person name="Skovgaard O."/>
            <person name="Fuursted K."/>
            <person name="Christensen J.J."/>
        </authorList>
    </citation>
    <scope>NUCLEOTIDE SEQUENCE [LARGE SCALE GENOMIC DNA]</scope>
    <source>
        <strain evidence="7">CCUG42038B</strain>
    </source>
</reference>
<accession>A0A109RGB8</accession>
<sequence>MKSNKPATSAQDRMTQGSAWMSIASLLSRILGLLYIIPWMSWMGTPAEANEAHALYNIGYNYYSLFLAVAVAGVPSAIAKQMAYYNGRNDYKTSYRLFKTAIVVMLITGIIAALLLWFLAPVFASGTPARNLADAVAVIRSLVPALAIIPLLSISRGFFQGFQDMKPSAISQITEQIARVIYMLAAVYMIRVMSGGAMVSAVTQSTFAAFIGAVVALITLAFYAWRNRSDYYHPNQASLTSTDQVSSLHLIKEIVIVSIPFIITNSAIEFSKIIDTNTFMPIMTRVSNLSPATLIDQYSAYSANANKLIQVIISLAVAISVTSIPVISNSYAKEKLAPSKGSDEPLKETKQLIFHNMQLFSLIMLPASLGMAVVAEPIYNLVFAYDPLATSYLQISSFMAIILGLFSVLVATLQAMNRNIQAVLGLVVGLILKLLLQYPLLALFGTPGAMYATSIAFLAISIYYLYDMKKLLGIKMSQLVAKTWSIVWVSILMTLVAWLTFKALHFFTGPTNLLGSLLQILVVALVGGWVFLVGTLHYRKLDLLIGNKADQLRKLLVIEGVSDETR</sequence>
<evidence type="ECO:0000256" key="2">
    <source>
        <dbReference type="ARBA" id="ARBA00022475"/>
    </source>
</evidence>
<dbReference type="RefSeq" id="WP_067977772.1">
    <property type="nucleotide sequence ID" value="NZ_CP014163.1"/>
</dbReference>
<evidence type="ECO:0000256" key="3">
    <source>
        <dbReference type="ARBA" id="ARBA00022692"/>
    </source>
</evidence>
<keyword evidence="2" id="KW-1003">Cell membrane</keyword>
<name>A0A109RGB8_9LACT</name>
<dbReference type="STRING" id="128944.AWM75_02365"/>
<comment type="subcellular location">
    <subcellularLocation>
        <location evidence="1">Cell membrane</location>
        <topology evidence="1">Multi-pass membrane protein</topology>
    </subcellularLocation>
</comment>
<dbReference type="InterPro" id="IPR050833">
    <property type="entry name" value="Poly_Biosynth_Transport"/>
</dbReference>
<reference evidence="6 7" key="1">
    <citation type="journal article" date="2016" name="Genome Announc.">
        <title>Complete Genome Sequences of Aerococcus christensenii CCUG 28831T, Aerococcus sanguinicola CCUG 43001T, Aerococcus urinae CCUG 36881T, Aerococcus urinaeequi CCUG 28094T, Aerococcus urinaehominis CCUG 42038 BT, and Aerococcus viridans CCUG 4311T.</title>
        <authorList>
            <person name="Carkaci D."/>
            <person name="Dargis R."/>
            <person name="Nielsen X.C."/>
            <person name="Skovgaard O."/>
            <person name="Fuursted K."/>
            <person name="Christensen J.J."/>
        </authorList>
    </citation>
    <scope>NUCLEOTIDE SEQUENCE [LARGE SCALE GENOMIC DNA]</scope>
    <source>
        <strain evidence="6 7">CCUG42038B</strain>
    </source>
</reference>
<evidence type="ECO:0000256" key="1">
    <source>
        <dbReference type="ARBA" id="ARBA00004651"/>
    </source>
</evidence>
<keyword evidence="7" id="KW-1185">Reference proteome</keyword>
<dbReference type="PIRSF" id="PIRSF038958">
    <property type="entry name" value="PG_synth_SpoVB"/>
    <property type="match status" value="1"/>
</dbReference>
<evidence type="ECO:0000256" key="4">
    <source>
        <dbReference type="ARBA" id="ARBA00022989"/>
    </source>
</evidence>
<dbReference type="PANTHER" id="PTHR30250:SF21">
    <property type="entry name" value="LIPID II FLIPPASE MURJ"/>
    <property type="match status" value="1"/>
</dbReference>
<dbReference type="InterPro" id="IPR002797">
    <property type="entry name" value="Polysacc_synth"/>
</dbReference>
<keyword evidence="3" id="KW-0812">Transmembrane</keyword>
<dbReference type="KEGG" id="auh:AWM75_02365"/>
<keyword evidence="4" id="KW-1133">Transmembrane helix</keyword>
<dbReference type="Proteomes" id="UP000062260">
    <property type="component" value="Chromosome"/>
</dbReference>
<dbReference type="CDD" id="cd13124">
    <property type="entry name" value="MATE_SpoVB_like"/>
    <property type="match status" value="1"/>
</dbReference>